<dbReference type="InterPro" id="IPR020539">
    <property type="entry name" value="RNase_P_CS"/>
</dbReference>
<dbReference type="GO" id="GO:0000049">
    <property type="term" value="F:tRNA binding"/>
    <property type="evidence" value="ECO:0007669"/>
    <property type="project" value="InterPro"/>
</dbReference>
<dbReference type="AlphaFoldDB" id="A0A1F6D192"/>
<dbReference type="Proteomes" id="UP000177659">
    <property type="component" value="Unassembled WGS sequence"/>
</dbReference>
<dbReference type="InterPro" id="IPR020568">
    <property type="entry name" value="Ribosomal_Su5_D2-typ_SF"/>
</dbReference>
<sequence>MKSMPRHLFNVVMKRGSLVHTPHLSLKKLSLPGEHVSVVVSRKVLASAVARNTLKRRIRAIAAESGIKDMHGIFFAKKGAGALSIADLKDEALGVLKKSRG</sequence>
<evidence type="ECO:0000313" key="7">
    <source>
        <dbReference type="EMBL" id="OGG55196.1"/>
    </source>
</evidence>
<evidence type="ECO:0000256" key="1">
    <source>
        <dbReference type="ARBA" id="ARBA00002663"/>
    </source>
</evidence>
<dbReference type="Gene3D" id="3.30.230.10">
    <property type="match status" value="1"/>
</dbReference>
<name>A0A1F6D192_9BACT</name>
<evidence type="ECO:0000256" key="5">
    <source>
        <dbReference type="ARBA" id="ARBA00022801"/>
    </source>
</evidence>
<dbReference type="EMBL" id="MFLC01000010">
    <property type="protein sequence ID" value="OGG55196.1"/>
    <property type="molecule type" value="Genomic_DNA"/>
</dbReference>
<reference evidence="7 8" key="1">
    <citation type="journal article" date="2016" name="Nat. Commun.">
        <title>Thousands of microbial genomes shed light on interconnected biogeochemical processes in an aquifer system.</title>
        <authorList>
            <person name="Anantharaman K."/>
            <person name="Brown C.T."/>
            <person name="Hug L.A."/>
            <person name="Sharon I."/>
            <person name="Castelle C.J."/>
            <person name="Probst A.J."/>
            <person name="Thomas B.C."/>
            <person name="Singh A."/>
            <person name="Wilkins M.J."/>
            <person name="Karaoz U."/>
            <person name="Brodie E.L."/>
            <person name="Williams K.H."/>
            <person name="Hubbard S.S."/>
            <person name="Banfield J.F."/>
        </authorList>
    </citation>
    <scope>NUCLEOTIDE SEQUENCE [LARGE SCALE GENOMIC DNA]</scope>
</reference>
<dbReference type="Pfam" id="PF00825">
    <property type="entry name" value="Ribonuclease_P"/>
    <property type="match status" value="1"/>
</dbReference>
<protein>
    <submittedName>
        <fullName evidence="7">Uncharacterized protein</fullName>
    </submittedName>
</protein>
<comment type="caution">
    <text evidence="7">The sequence shown here is derived from an EMBL/GenBank/DDBJ whole genome shotgun (WGS) entry which is preliminary data.</text>
</comment>
<evidence type="ECO:0000256" key="6">
    <source>
        <dbReference type="ARBA" id="ARBA00022884"/>
    </source>
</evidence>
<dbReference type="GO" id="GO:0008033">
    <property type="term" value="P:tRNA processing"/>
    <property type="evidence" value="ECO:0007669"/>
    <property type="project" value="UniProtKB-KW"/>
</dbReference>
<dbReference type="SUPFAM" id="SSF54211">
    <property type="entry name" value="Ribosomal protein S5 domain 2-like"/>
    <property type="match status" value="1"/>
</dbReference>
<evidence type="ECO:0000256" key="2">
    <source>
        <dbReference type="ARBA" id="ARBA00022694"/>
    </source>
</evidence>
<keyword evidence="5" id="KW-0378">Hydrolase</keyword>
<dbReference type="InterPro" id="IPR000100">
    <property type="entry name" value="RNase_P"/>
</dbReference>
<keyword evidence="6" id="KW-0694">RNA-binding</keyword>
<keyword evidence="2" id="KW-0819">tRNA processing</keyword>
<organism evidence="7 8">
    <name type="scientific">Candidatus Kaiserbacteria bacterium RIFCSPHIGHO2_02_FULL_49_11</name>
    <dbReference type="NCBI Taxonomy" id="1798489"/>
    <lineage>
        <taxon>Bacteria</taxon>
        <taxon>Candidatus Kaiseribacteriota</taxon>
    </lineage>
</organism>
<keyword evidence="4" id="KW-0255">Endonuclease</keyword>
<evidence type="ECO:0000256" key="4">
    <source>
        <dbReference type="ARBA" id="ARBA00022759"/>
    </source>
</evidence>
<accession>A0A1F6D192</accession>
<proteinExistence type="predicted"/>
<comment type="function">
    <text evidence="1">RNaseP catalyzes the removal of the 5'-leader sequence from pre-tRNA to produce the mature 5'-terminus. It can also cleave other RNA substrates such as 4.5S RNA. The protein component plays an auxiliary but essential role in vivo by binding to the 5'-leader sequence and broadening the substrate specificity of the ribozyme.</text>
</comment>
<dbReference type="GO" id="GO:0004526">
    <property type="term" value="F:ribonuclease P activity"/>
    <property type="evidence" value="ECO:0007669"/>
    <property type="project" value="InterPro"/>
</dbReference>
<gene>
    <name evidence="7" type="ORF">A3D62_02675</name>
</gene>
<keyword evidence="3" id="KW-0540">Nuclease</keyword>
<evidence type="ECO:0000313" key="8">
    <source>
        <dbReference type="Proteomes" id="UP000177659"/>
    </source>
</evidence>
<evidence type="ECO:0000256" key="3">
    <source>
        <dbReference type="ARBA" id="ARBA00022722"/>
    </source>
</evidence>
<dbReference type="InterPro" id="IPR014721">
    <property type="entry name" value="Ribsml_uS5_D2-typ_fold_subgr"/>
</dbReference>
<dbReference type="PROSITE" id="PS00648">
    <property type="entry name" value="RIBONUCLEASE_P"/>
    <property type="match status" value="1"/>
</dbReference>